<dbReference type="SFLD" id="SFLDS00019">
    <property type="entry name" value="Glutathione_Transferase_(cytos"/>
    <property type="match status" value="1"/>
</dbReference>
<dbReference type="GO" id="GO:0016740">
    <property type="term" value="F:transferase activity"/>
    <property type="evidence" value="ECO:0007669"/>
    <property type="project" value="UniProtKB-KW"/>
</dbReference>
<accession>A0A0D5LTE9</accession>
<dbReference type="CDD" id="cd03207">
    <property type="entry name" value="GST_C_8"/>
    <property type="match status" value="1"/>
</dbReference>
<keyword evidence="4" id="KW-1185">Reference proteome</keyword>
<dbReference type="InterPro" id="IPR010987">
    <property type="entry name" value="Glutathione-S-Trfase_C-like"/>
</dbReference>
<dbReference type="SUPFAM" id="SSF52833">
    <property type="entry name" value="Thioredoxin-like"/>
    <property type="match status" value="1"/>
</dbReference>
<dbReference type="PATRIC" id="fig|1486262.3.peg.3051"/>
<dbReference type="PROSITE" id="PS50404">
    <property type="entry name" value="GST_NTER"/>
    <property type="match status" value="1"/>
</dbReference>
<evidence type="ECO:0000313" key="4">
    <source>
        <dbReference type="Proteomes" id="UP000032611"/>
    </source>
</evidence>
<dbReference type="EMBL" id="CP010803">
    <property type="protein sequence ID" value="AJY46653.1"/>
    <property type="molecule type" value="Genomic_DNA"/>
</dbReference>
<organism evidence="3 4">
    <name type="scientific">Martelella endophytica</name>
    <dbReference type="NCBI Taxonomy" id="1486262"/>
    <lineage>
        <taxon>Bacteria</taxon>
        <taxon>Pseudomonadati</taxon>
        <taxon>Pseudomonadota</taxon>
        <taxon>Alphaproteobacteria</taxon>
        <taxon>Hyphomicrobiales</taxon>
        <taxon>Aurantimonadaceae</taxon>
        <taxon>Martelella</taxon>
    </lineage>
</organism>
<dbReference type="KEGG" id="mey:TM49_14760"/>
<dbReference type="InterPro" id="IPR036249">
    <property type="entry name" value="Thioredoxin-like_sf"/>
</dbReference>
<dbReference type="SFLD" id="SFLDG01150">
    <property type="entry name" value="Main.1:_Beta-like"/>
    <property type="match status" value="1"/>
</dbReference>
<dbReference type="RefSeq" id="WP_045682369.1">
    <property type="nucleotide sequence ID" value="NZ_CP010803.1"/>
</dbReference>
<feature type="domain" description="GST C-terminal" evidence="2">
    <location>
        <begin position="85"/>
        <end position="208"/>
    </location>
</feature>
<dbReference type="SFLD" id="SFLDG00358">
    <property type="entry name" value="Main_(cytGST)"/>
    <property type="match status" value="1"/>
</dbReference>
<dbReference type="InterPro" id="IPR004045">
    <property type="entry name" value="Glutathione_S-Trfase_N"/>
</dbReference>
<dbReference type="PANTHER" id="PTHR44051">
    <property type="entry name" value="GLUTATHIONE S-TRANSFERASE-RELATED"/>
    <property type="match status" value="1"/>
</dbReference>
<dbReference type="AlphaFoldDB" id="A0A0D5LTE9"/>
<dbReference type="InterPro" id="IPR040079">
    <property type="entry name" value="Glutathione_S-Trfase"/>
</dbReference>
<feature type="domain" description="GST N-terminal" evidence="1">
    <location>
        <begin position="1"/>
        <end position="81"/>
    </location>
</feature>
<dbReference type="CDD" id="cd03046">
    <property type="entry name" value="GST_N_GTT1_like"/>
    <property type="match status" value="1"/>
</dbReference>
<dbReference type="Pfam" id="PF13409">
    <property type="entry name" value="GST_N_2"/>
    <property type="match status" value="1"/>
</dbReference>
<dbReference type="PANTHER" id="PTHR44051:SF21">
    <property type="entry name" value="GLUTATHIONE S-TRANSFERASE FAMILY PROTEIN"/>
    <property type="match status" value="1"/>
</dbReference>
<evidence type="ECO:0000259" key="2">
    <source>
        <dbReference type="PROSITE" id="PS50405"/>
    </source>
</evidence>
<dbReference type="InterPro" id="IPR036282">
    <property type="entry name" value="Glutathione-S-Trfase_C_sf"/>
</dbReference>
<proteinExistence type="predicted"/>
<dbReference type="HOGENOM" id="CLU_011226_6_4_5"/>
<protein>
    <submittedName>
        <fullName evidence="3">Glutathione S-transferase</fullName>
    </submittedName>
</protein>
<evidence type="ECO:0000259" key="1">
    <source>
        <dbReference type="PROSITE" id="PS50404"/>
    </source>
</evidence>
<name>A0A0D5LTE9_MAREN</name>
<dbReference type="Gene3D" id="1.20.1050.10">
    <property type="match status" value="1"/>
</dbReference>
<gene>
    <name evidence="3" type="ORF">TM49_14760</name>
</gene>
<reference evidence="3 4" key="1">
    <citation type="journal article" date="2015" name="Genome Announc.">
        <title>Complete genome sequence of Martelella endophytica YC6887, which has antifungal activity associated with a halophyte.</title>
        <authorList>
            <person name="Khan A."/>
            <person name="Khan H."/>
            <person name="Chung E.J."/>
            <person name="Hossain M.T."/>
            <person name="Chung Y.R."/>
        </authorList>
    </citation>
    <scope>NUCLEOTIDE SEQUENCE [LARGE SCALE GENOMIC DNA]</scope>
    <source>
        <strain evidence="3">YC6887</strain>
    </source>
</reference>
<dbReference type="OrthoDB" id="5740960at2"/>
<keyword evidence="3" id="KW-0808">Transferase</keyword>
<dbReference type="SUPFAM" id="SSF47616">
    <property type="entry name" value="GST C-terminal domain-like"/>
    <property type="match status" value="1"/>
</dbReference>
<dbReference type="STRING" id="1486262.TM49_14760"/>
<dbReference type="PROSITE" id="PS50405">
    <property type="entry name" value="GST_CTER"/>
    <property type="match status" value="1"/>
</dbReference>
<evidence type="ECO:0000313" key="3">
    <source>
        <dbReference type="EMBL" id="AJY46653.1"/>
    </source>
</evidence>
<dbReference type="Gene3D" id="3.40.30.10">
    <property type="entry name" value="Glutaredoxin"/>
    <property type="match status" value="1"/>
</dbReference>
<dbReference type="Proteomes" id="UP000032611">
    <property type="component" value="Chromosome"/>
</dbReference>
<sequence length="209" mass="23408">MEDLHFYTNPQSRGCIIRWMLEETGVPYETHLLAYGSAMKAPDYLAINRMGKVPAIRHGEAIVTEVAAICTYLAETFPQAGLAPTPGERADCYRWMFFAAGPLEELVTNKELGFEVPPKRQGMMGYGRAEDVAETLEEVLTGRPYICGEHFRAADIYFSSQLIWCFNSGAIEKRPVFEAYADRVSDRPALKRATRLDEEALARMKASAA</sequence>